<accession>Q0CQC0</accession>
<dbReference type="eggNOG" id="KOG4419">
    <property type="taxonomic scope" value="Eukaryota"/>
</dbReference>
<dbReference type="OMA" id="GMICDAN"/>
<proteinExistence type="inferred from homology"/>
<dbReference type="PANTHER" id="PTHR11575:SF41">
    <property type="entry name" value="PUTATIVE (AFU_ORTHOLOGUE AFUA_1G01160)-RELATED"/>
    <property type="match status" value="1"/>
</dbReference>
<dbReference type="AlphaFoldDB" id="Q0CQC0"/>
<sequence>MRLAEDMEVAEATRTGQSRVDLLLGGHDHEVVRRFGGDTNTDPATIEQSHNNEDIRTDGFIRDAQGDIRIIKSGTDWRGLSLVRMMVEKDEKGSMNVSSVEVRQWSNIEGAASLVSIPTSGISALLDSIHSRVDALVQKPLLHSGTSLDGRGSVVRSEETNLGNMLANAVRAFYDTDIAFFNSGSIRCDQVLGPTIPNGSPLRLSIREPSAGQKNQRWNPTARHGKLNRRYASGRTLPPDSRSTPGGHLGTKVGTSRLRDVPRPAWYTAAED</sequence>
<evidence type="ECO:0000313" key="4">
    <source>
        <dbReference type="EMBL" id="EAU35916.1"/>
    </source>
</evidence>
<reference evidence="5" key="1">
    <citation type="submission" date="2005-09" db="EMBL/GenBank/DDBJ databases">
        <title>Annotation of the Aspergillus terreus NIH2624 genome.</title>
        <authorList>
            <person name="Birren B.W."/>
            <person name="Lander E.S."/>
            <person name="Galagan J.E."/>
            <person name="Nusbaum C."/>
            <person name="Devon K."/>
            <person name="Henn M."/>
            <person name="Ma L.-J."/>
            <person name="Jaffe D.B."/>
            <person name="Butler J."/>
            <person name="Alvarez P."/>
            <person name="Gnerre S."/>
            <person name="Grabherr M."/>
            <person name="Kleber M."/>
            <person name="Mauceli E.W."/>
            <person name="Brockman W."/>
            <person name="Rounsley S."/>
            <person name="Young S.K."/>
            <person name="LaButti K."/>
            <person name="Pushparaj V."/>
            <person name="DeCaprio D."/>
            <person name="Crawford M."/>
            <person name="Koehrsen M."/>
            <person name="Engels R."/>
            <person name="Montgomery P."/>
            <person name="Pearson M."/>
            <person name="Howarth C."/>
            <person name="Larson L."/>
            <person name="Luoma S."/>
            <person name="White J."/>
            <person name="Alvarado L."/>
            <person name="Kodira C.D."/>
            <person name="Zeng Q."/>
            <person name="Oleary S."/>
            <person name="Yandava C."/>
            <person name="Denning D.W."/>
            <person name="Nierman W.C."/>
            <person name="Milne T."/>
            <person name="Madden K."/>
        </authorList>
    </citation>
    <scope>NUCLEOTIDE SEQUENCE [LARGE SCALE GENOMIC DNA]</scope>
    <source>
        <strain evidence="5">NIH 2624 / FGSC A1156</strain>
    </source>
</reference>
<dbReference type="GO" id="GO:0009166">
    <property type="term" value="P:nucleotide catabolic process"/>
    <property type="evidence" value="ECO:0007669"/>
    <property type="project" value="InterPro"/>
</dbReference>
<dbReference type="Gene3D" id="3.90.780.10">
    <property type="entry name" value="5'-Nucleotidase, C-terminal domain"/>
    <property type="match status" value="1"/>
</dbReference>
<feature type="region of interest" description="Disordered" evidence="2">
    <location>
        <begin position="208"/>
        <end position="272"/>
    </location>
</feature>
<evidence type="ECO:0000313" key="5">
    <source>
        <dbReference type="Proteomes" id="UP000007963"/>
    </source>
</evidence>
<dbReference type="VEuPathDB" id="FungiDB:ATEG_04114"/>
<dbReference type="PANTHER" id="PTHR11575">
    <property type="entry name" value="5'-NUCLEOTIDASE-RELATED"/>
    <property type="match status" value="1"/>
</dbReference>
<dbReference type="InterPro" id="IPR008334">
    <property type="entry name" value="5'-Nucleotdase_C"/>
</dbReference>
<dbReference type="GeneID" id="4318492"/>
<evidence type="ECO:0000256" key="2">
    <source>
        <dbReference type="SAM" id="MobiDB-lite"/>
    </source>
</evidence>
<evidence type="ECO:0000259" key="3">
    <source>
        <dbReference type="Pfam" id="PF02872"/>
    </source>
</evidence>
<dbReference type="InterPro" id="IPR006179">
    <property type="entry name" value="5_nucleotidase/apyrase"/>
</dbReference>
<gene>
    <name evidence="4" type="ORF">ATEG_04114</name>
</gene>
<organism evidence="4 5">
    <name type="scientific">Aspergillus terreus (strain NIH 2624 / FGSC A1156)</name>
    <dbReference type="NCBI Taxonomy" id="341663"/>
    <lineage>
        <taxon>Eukaryota</taxon>
        <taxon>Fungi</taxon>
        <taxon>Dikarya</taxon>
        <taxon>Ascomycota</taxon>
        <taxon>Pezizomycotina</taxon>
        <taxon>Eurotiomycetes</taxon>
        <taxon>Eurotiomycetidae</taxon>
        <taxon>Eurotiales</taxon>
        <taxon>Aspergillaceae</taxon>
        <taxon>Aspergillus</taxon>
        <taxon>Aspergillus subgen. Circumdati</taxon>
    </lineage>
</organism>
<dbReference type="GO" id="GO:0016787">
    <property type="term" value="F:hydrolase activity"/>
    <property type="evidence" value="ECO:0007669"/>
    <property type="project" value="InterPro"/>
</dbReference>
<comment type="similarity">
    <text evidence="1">Belongs to the 5'-nucleotidase family.</text>
</comment>
<dbReference type="OrthoDB" id="10252235at2759"/>
<dbReference type="Pfam" id="PF02872">
    <property type="entry name" value="5_nucleotid_C"/>
    <property type="match status" value="1"/>
</dbReference>
<name>Q0CQC0_ASPTN</name>
<dbReference type="EMBL" id="CH476598">
    <property type="protein sequence ID" value="EAU35916.1"/>
    <property type="molecule type" value="Genomic_DNA"/>
</dbReference>
<evidence type="ECO:0000256" key="1">
    <source>
        <dbReference type="ARBA" id="ARBA00006654"/>
    </source>
</evidence>
<dbReference type="InterPro" id="IPR036907">
    <property type="entry name" value="5'-Nucleotdase_C_sf"/>
</dbReference>
<dbReference type="STRING" id="341663.Q0CQC0"/>
<dbReference type="RefSeq" id="XP_001213292.1">
    <property type="nucleotide sequence ID" value="XM_001213292.1"/>
</dbReference>
<dbReference type="HOGENOM" id="CLU_1023016_0_0_1"/>
<dbReference type="Proteomes" id="UP000007963">
    <property type="component" value="Unassembled WGS sequence"/>
</dbReference>
<protein>
    <recommendedName>
        <fullName evidence="3">5'-Nucleotidase C-terminal domain-containing protein</fullName>
    </recommendedName>
</protein>
<feature type="domain" description="5'-Nucleotidase C-terminal" evidence="3">
    <location>
        <begin position="154"/>
        <end position="189"/>
    </location>
</feature>
<dbReference type="SUPFAM" id="SSF55816">
    <property type="entry name" value="5'-nucleotidase (syn. UDP-sugar hydrolase), C-terminal domain"/>
    <property type="match status" value="1"/>
</dbReference>